<feature type="chain" id="PRO_5008001433" description="Aromatic amino acid beta-eliminating lyase/threonine aldolase domain-containing protein" evidence="4">
    <location>
        <begin position="30"/>
        <end position="391"/>
    </location>
</feature>
<name>A0A172TYZ5_9BACT</name>
<dbReference type="GO" id="GO:0005829">
    <property type="term" value="C:cytosol"/>
    <property type="evidence" value="ECO:0007669"/>
    <property type="project" value="TreeGrafter"/>
</dbReference>
<dbReference type="InterPro" id="IPR006311">
    <property type="entry name" value="TAT_signal"/>
</dbReference>
<dbReference type="EMBL" id="CP011390">
    <property type="protein sequence ID" value="ANE52013.1"/>
    <property type="molecule type" value="Genomic_DNA"/>
</dbReference>
<dbReference type="InterPro" id="IPR015421">
    <property type="entry name" value="PyrdxlP-dep_Trfase_major"/>
</dbReference>
<evidence type="ECO:0000313" key="7">
    <source>
        <dbReference type="Proteomes" id="UP000077177"/>
    </source>
</evidence>
<dbReference type="STRING" id="1492898.SY85_17430"/>
<comment type="cofactor">
    <cofactor evidence="1">
        <name>pyridoxal 5'-phosphate</name>
        <dbReference type="ChEBI" id="CHEBI:597326"/>
    </cofactor>
</comment>
<accession>A0A172TYZ5</accession>
<dbReference type="OrthoDB" id="9774495at2"/>
<keyword evidence="3" id="KW-0663">Pyridoxal phosphate</keyword>
<reference evidence="6 7" key="2">
    <citation type="journal article" date="2016" name="Int. J. Syst. Evol. Microbiol.">
        <title>Flavisolibacter tropicus sp. nov., isolated from tropical soil.</title>
        <authorList>
            <person name="Lee J.J."/>
            <person name="Kang M.S."/>
            <person name="Kim G.S."/>
            <person name="Lee C.S."/>
            <person name="Lim S."/>
            <person name="Lee J."/>
            <person name="Roh S.H."/>
            <person name="Kang H."/>
            <person name="Ha J.M."/>
            <person name="Bae S."/>
            <person name="Jung H.Y."/>
            <person name="Kim M.K."/>
        </authorList>
    </citation>
    <scope>NUCLEOTIDE SEQUENCE [LARGE SCALE GENOMIC DNA]</scope>
    <source>
        <strain evidence="6 7">LCS9</strain>
    </source>
</reference>
<dbReference type="PANTHER" id="PTHR48097">
    <property type="entry name" value="L-THREONINE ALDOLASE-RELATED"/>
    <property type="match status" value="1"/>
</dbReference>
<protein>
    <recommendedName>
        <fullName evidence="5">Aromatic amino acid beta-eliminating lyase/threonine aldolase domain-containing protein</fullName>
    </recommendedName>
</protein>
<dbReference type="AlphaFoldDB" id="A0A172TYZ5"/>
<organism evidence="6 7">
    <name type="scientific">Flavisolibacter tropicus</name>
    <dbReference type="NCBI Taxonomy" id="1492898"/>
    <lineage>
        <taxon>Bacteria</taxon>
        <taxon>Pseudomonadati</taxon>
        <taxon>Bacteroidota</taxon>
        <taxon>Chitinophagia</taxon>
        <taxon>Chitinophagales</taxon>
        <taxon>Chitinophagaceae</taxon>
        <taxon>Flavisolibacter</taxon>
    </lineage>
</organism>
<dbReference type="GO" id="GO:0008732">
    <property type="term" value="F:L-allo-threonine aldolase activity"/>
    <property type="evidence" value="ECO:0007669"/>
    <property type="project" value="TreeGrafter"/>
</dbReference>
<evidence type="ECO:0000256" key="1">
    <source>
        <dbReference type="ARBA" id="ARBA00001933"/>
    </source>
</evidence>
<dbReference type="SUPFAM" id="SSF53383">
    <property type="entry name" value="PLP-dependent transferases"/>
    <property type="match status" value="1"/>
</dbReference>
<feature type="signal peptide" evidence="4">
    <location>
        <begin position="1"/>
        <end position="29"/>
    </location>
</feature>
<dbReference type="GO" id="GO:0006567">
    <property type="term" value="P:L-threonine catabolic process"/>
    <property type="evidence" value="ECO:0007669"/>
    <property type="project" value="TreeGrafter"/>
</dbReference>
<dbReference type="PROSITE" id="PS51318">
    <property type="entry name" value="TAT"/>
    <property type="match status" value="1"/>
</dbReference>
<evidence type="ECO:0000256" key="2">
    <source>
        <dbReference type="ARBA" id="ARBA00006966"/>
    </source>
</evidence>
<keyword evidence="7" id="KW-1185">Reference proteome</keyword>
<evidence type="ECO:0000256" key="4">
    <source>
        <dbReference type="SAM" id="SignalP"/>
    </source>
</evidence>
<dbReference type="InterPro" id="IPR015424">
    <property type="entry name" value="PyrdxlP-dep_Trfase"/>
</dbReference>
<dbReference type="Gene3D" id="3.40.640.10">
    <property type="entry name" value="Type I PLP-dependent aspartate aminotransferase-like (Major domain)"/>
    <property type="match status" value="1"/>
</dbReference>
<evidence type="ECO:0000313" key="6">
    <source>
        <dbReference type="EMBL" id="ANE52013.1"/>
    </source>
</evidence>
<sequence>MSSINRRNFLKSTSLAALPSLLPLAPALAAPLTNGPAAPTGAPVKFFGDGEMFSPGDYLQQLQQVQSATVIVPDRYGNGGAVEALEKQFAAITGKEKAIYMPSGTLANQLAVAVLSGGNTKVFVPDESHYFRDEADAAQSVFQKRLMPLAKGQACFTAQQLQSSIEGLPQEEVFSSGIGAVLVENPVRRADGRMVPLEEIKKISAYCRSKNIKLHLDGARIYMASAWSGVSIKEYASYFDTVYISLYKYLGASGGAILCGDKIVIDQMPHLIKIHGGNMYGNWLNAAMALHRLEGTESRLQEAIKRANTVFAALNKMKGVKVSALDNGTNIYNLTLAKEIDGKKFQETLNKQYHILMPPPNKDNQTKLSVNETLLYQDTDTIINAFKNCLS</sequence>
<dbReference type="KEGG" id="fla:SY85_17430"/>
<evidence type="ECO:0000259" key="5">
    <source>
        <dbReference type="Pfam" id="PF01212"/>
    </source>
</evidence>
<dbReference type="PANTHER" id="PTHR48097:SF9">
    <property type="entry name" value="L-THREONINE ALDOLASE"/>
    <property type="match status" value="1"/>
</dbReference>
<reference evidence="7" key="1">
    <citation type="submission" date="2015-01" db="EMBL/GenBank/DDBJ databases">
        <title>Flavisolibacter sp./LCS9/ whole genome sequencing.</title>
        <authorList>
            <person name="Kim M.K."/>
            <person name="Srinivasan S."/>
            <person name="Lee J.-J."/>
        </authorList>
    </citation>
    <scope>NUCLEOTIDE SEQUENCE [LARGE SCALE GENOMIC DNA]</scope>
    <source>
        <strain evidence="7">LCS9</strain>
    </source>
</reference>
<comment type="similarity">
    <text evidence="2">Belongs to the threonine aldolase family.</text>
</comment>
<proteinExistence type="inferred from homology"/>
<feature type="domain" description="Aromatic amino acid beta-eliminating lyase/threonine aldolase" evidence="5">
    <location>
        <begin position="74"/>
        <end position="331"/>
    </location>
</feature>
<dbReference type="GO" id="GO:0006545">
    <property type="term" value="P:glycine biosynthetic process"/>
    <property type="evidence" value="ECO:0007669"/>
    <property type="project" value="TreeGrafter"/>
</dbReference>
<dbReference type="Pfam" id="PF01212">
    <property type="entry name" value="Beta_elim_lyase"/>
    <property type="match status" value="1"/>
</dbReference>
<evidence type="ECO:0000256" key="3">
    <source>
        <dbReference type="ARBA" id="ARBA00022898"/>
    </source>
</evidence>
<keyword evidence="4" id="KW-0732">Signal</keyword>
<dbReference type="InterPro" id="IPR001597">
    <property type="entry name" value="ArAA_b-elim_lyase/Thr_aldolase"/>
</dbReference>
<dbReference type="RefSeq" id="WP_066406154.1">
    <property type="nucleotide sequence ID" value="NZ_CP011390.1"/>
</dbReference>
<gene>
    <name evidence="6" type="ORF">SY85_17430</name>
</gene>
<dbReference type="Proteomes" id="UP000077177">
    <property type="component" value="Chromosome"/>
</dbReference>